<dbReference type="GO" id="GO:0005737">
    <property type="term" value="C:cytoplasm"/>
    <property type="evidence" value="ECO:0007669"/>
    <property type="project" value="UniProtKB-SubCell"/>
</dbReference>
<comment type="function">
    <text evidence="2">Transfers an acetyl group from acetyl-CoA to L-homoserine, forming acetyl-L-homoserine.</text>
</comment>
<dbReference type="GO" id="GO:0004414">
    <property type="term" value="F:homoserine O-acetyltransferase activity"/>
    <property type="evidence" value="ECO:0007669"/>
    <property type="project" value="UniProtKB-UniRule"/>
</dbReference>
<comment type="catalytic activity">
    <reaction evidence="2">
        <text>L-homoserine + acetyl-CoA = O-acetyl-L-homoserine + CoA</text>
        <dbReference type="Rhea" id="RHEA:13701"/>
        <dbReference type="ChEBI" id="CHEBI:57287"/>
        <dbReference type="ChEBI" id="CHEBI:57288"/>
        <dbReference type="ChEBI" id="CHEBI:57476"/>
        <dbReference type="ChEBI" id="CHEBI:57716"/>
        <dbReference type="EC" id="2.3.1.31"/>
    </reaction>
</comment>
<evidence type="ECO:0000313" key="6">
    <source>
        <dbReference type="Proteomes" id="UP000501003"/>
    </source>
</evidence>
<dbReference type="Proteomes" id="UP000501003">
    <property type="component" value="Chromosome"/>
</dbReference>
<dbReference type="KEGG" id="aqg:HRU87_02125"/>
<dbReference type="GO" id="GO:0009092">
    <property type="term" value="P:homoserine metabolic process"/>
    <property type="evidence" value="ECO:0007669"/>
    <property type="project" value="TreeGrafter"/>
</dbReference>
<evidence type="ECO:0000259" key="4">
    <source>
        <dbReference type="Pfam" id="PF00561"/>
    </source>
</evidence>
<feature type="binding site" evidence="2">
    <location>
        <position position="382"/>
    </location>
    <ligand>
        <name>substrate</name>
    </ligand>
</feature>
<keyword evidence="6" id="KW-1185">Reference proteome</keyword>
<name>A0A7D4PQI8_9MICO</name>
<keyword evidence="1 2" id="KW-0808">Transferase</keyword>
<keyword evidence="2" id="KW-0028">Amino-acid biosynthesis</keyword>
<dbReference type="Pfam" id="PF00561">
    <property type="entry name" value="Abhydrolase_1"/>
    <property type="match status" value="1"/>
</dbReference>
<feature type="active site" description="Nucleophile" evidence="2 3">
    <location>
        <position position="182"/>
    </location>
</feature>
<accession>A0A7D4PQI8</accession>
<evidence type="ECO:0000256" key="3">
    <source>
        <dbReference type="PIRSR" id="PIRSR000443-1"/>
    </source>
</evidence>
<dbReference type="PANTHER" id="PTHR32268">
    <property type="entry name" value="HOMOSERINE O-ACETYLTRANSFERASE"/>
    <property type="match status" value="1"/>
</dbReference>
<dbReference type="UniPathway" id="UPA00051">
    <property type="reaction ID" value="UER00074"/>
</dbReference>
<gene>
    <name evidence="2" type="primary">metXA</name>
    <name evidence="5" type="ORF">HRU87_02125</name>
</gene>
<dbReference type="InterPro" id="IPR029058">
    <property type="entry name" value="AB_hydrolase_fold"/>
</dbReference>
<dbReference type="PIRSF" id="PIRSF000443">
    <property type="entry name" value="Homoser_Ac_trans"/>
    <property type="match status" value="1"/>
</dbReference>
<dbReference type="RefSeq" id="WP_173493318.1">
    <property type="nucleotide sequence ID" value="NZ_CP054056.1"/>
</dbReference>
<comment type="caution">
    <text evidence="2">Lacks conserved residue(s) required for the propagation of feature annotation.</text>
</comment>
<feature type="active site" evidence="2 3">
    <location>
        <position position="348"/>
    </location>
</feature>
<dbReference type="AlphaFoldDB" id="A0A7D4PQI8"/>
<sequence length="401" mass="43723">MDFQISEDSAPSEFISEEQRRQLVGRPPATGAWLVGDPLGDRKFTDAFSLELESGKTLHSARLAYESWGELNESKSNAVLVLHALTGDSHTVGNSSKAHPTSGWWNGLIGPGLAIDTDKYFVLTPNVLGGCQGSTGPSSLNPRGNEYGANFPQLTIRDQANAFNELARQLQIDKWYAIVGGSMAGMHALEMVIENPEVTNRLAILAAPPFSTADQIALNTVQLEAIRSDSNFAGGDYYNAKPGFGPHRGLALARRMALLNYRSPEELNERFGRSWQSQVSPISENGKYAVESYLDFHGNKFVRRFDANSYITLVSAMNSHDVARGRESLEKALGRISCPTLVLGIDSDRLFPLAGQELIAKHISGELYGGELQVIQSEFGHDGFLIEIEEVGLRLGGLLQA</sequence>
<dbReference type="PANTHER" id="PTHR32268:SF11">
    <property type="entry name" value="HOMOSERINE O-ACETYLTRANSFERASE"/>
    <property type="match status" value="1"/>
</dbReference>
<evidence type="ECO:0000256" key="2">
    <source>
        <dbReference type="HAMAP-Rule" id="MF_00296"/>
    </source>
</evidence>
<feature type="domain" description="AB hydrolase-1" evidence="4">
    <location>
        <begin position="77"/>
        <end position="382"/>
    </location>
</feature>
<dbReference type="InterPro" id="IPR008220">
    <property type="entry name" value="HAT_MetX-like"/>
</dbReference>
<comment type="subcellular location">
    <subcellularLocation>
        <location evidence="2">Cytoplasm</location>
    </subcellularLocation>
</comment>
<protein>
    <recommendedName>
        <fullName evidence="2">Homoserine O-acetyltransferase</fullName>
        <shortName evidence="2">HAT</shortName>
        <ecNumber evidence="2">2.3.1.31</ecNumber>
    </recommendedName>
    <alternativeName>
        <fullName evidence="2">Homoserine transacetylase</fullName>
        <shortName evidence="2">HTA</shortName>
    </alternativeName>
</protein>
<dbReference type="Gene3D" id="3.40.50.1820">
    <property type="entry name" value="alpha/beta hydrolase"/>
    <property type="match status" value="1"/>
</dbReference>
<evidence type="ECO:0000256" key="1">
    <source>
        <dbReference type="ARBA" id="ARBA00022679"/>
    </source>
</evidence>
<feature type="binding site" evidence="2">
    <location>
        <position position="254"/>
    </location>
    <ligand>
        <name>substrate</name>
    </ligand>
</feature>
<keyword evidence="2" id="KW-0486">Methionine biosynthesis</keyword>
<dbReference type="NCBIfam" id="NF001209">
    <property type="entry name" value="PRK00175.1"/>
    <property type="match status" value="1"/>
</dbReference>
<dbReference type="HAMAP" id="MF_00296">
    <property type="entry name" value="MetX_acyltransf"/>
    <property type="match status" value="1"/>
</dbReference>
<feature type="active site" evidence="2 3">
    <location>
        <position position="381"/>
    </location>
</feature>
<dbReference type="EMBL" id="CP054056">
    <property type="protein sequence ID" value="QKJ25021.1"/>
    <property type="molecule type" value="Genomic_DNA"/>
</dbReference>
<comment type="similarity">
    <text evidence="2">Belongs to the AB hydrolase superfamily. MetX family.</text>
</comment>
<dbReference type="InterPro" id="IPR000073">
    <property type="entry name" value="AB_hydrolase_1"/>
</dbReference>
<keyword evidence="2" id="KW-0963">Cytoplasm</keyword>
<dbReference type="EC" id="2.3.1.31" evidence="2"/>
<comment type="subunit">
    <text evidence="2">Homodimer.</text>
</comment>
<organism evidence="5 6">
    <name type="scientific">Aquiluna borgnonia</name>
    <dbReference type="NCBI Taxonomy" id="2499157"/>
    <lineage>
        <taxon>Bacteria</taxon>
        <taxon>Bacillati</taxon>
        <taxon>Actinomycetota</taxon>
        <taxon>Actinomycetes</taxon>
        <taxon>Micrococcales</taxon>
        <taxon>Microbacteriaceae</taxon>
        <taxon>Luna cluster</taxon>
        <taxon>Luna-1 subcluster</taxon>
        <taxon>Aquiluna</taxon>
    </lineage>
</organism>
<evidence type="ECO:0000313" key="5">
    <source>
        <dbReference type="EMBL" id="QKJ25021.1"/>
    </source>
</evidence>
<dbReference type="GO" id="GO:0009086">
    <property type="term" value="P:methionine biosynthetic process"/>
    <property type="evidence" value="ECO:0007669"/>
    <property type="project" value="UniProtKB-UniRule"/>
</dbReference>
<comment type="pathway">
    <text evidence="2">Amino-acid biosynthesis; L-methionine biosynthesis via de novo pathway; O-acetyl-L-homoserine from L-homoserine: step 1/1.</text>
</comment>
<keyword evidence="2 5" id="KW-0012">Acyltransferase</keyword>
<proteinExistence type="inferred from homology"/>
<reference evidence="5 6" key="1">
    <citation type="submission" date="2020-05" db="EMBL/GenBank/DDBJ databases">
        <title>Aquirufa sp. strain 15G-AUS-rot a new Aquirufa species.</title>
        <authorList>
            <person name="Pitt A."/>
            <person name="Hahn M.W."/>
        </authorList>
    </citation>
    <scope>NUCLEOTIDE SEQUENCE [LARGE SCALE GENOMIC DNA]</scope>
    <source>
        <strain evidence="5 6">15G-AUS-rot</strain>
    </source>
</reference>
<dbReference type="NCBIfam" id="TIGR01392">
    <property type="entry name" value="homoserO_Ac_trn"/>
    <property type="match status" value="1"/>
</dbReference>
<dbReference type="SUPFAM" id="SSF53474">
    <property type="entry name" value="alpha/beta-Hydrolases"/>
    <property type="match status" value="1"/>
</dbReference>